<dbReference type="AlphaFoldDB" id="A0A167M2I3"/>
<accession>A0A167M2I3</accession>
<reference evidence="1 2" key="1">
    <citation type="submission" date="2013-07" db="EMBL/GenBank/DDBJ databases">
        <title>Comparative Genomic and Metabolomic Analysis of Twelve Strains of Pseudoalteromonas luteoviolacea.</title>
        <authorList>
            <person name="Vynne N.G."/>
            <person name="Mansson M."/>
            <person name="Gram L."/>
        </authorList>
    </citation>
    <scope>NUCLEOTIDE SEQUENCE [LARGE SCALE GENOMIC DNA]</scope>
    <source>
        <strain evidence="1 2">CPMOR-1</strain>
    </source>
</reference>
<name>A0A167M2I3_9GAMM</name>
<protein>
    <recommendedName>
        <fullName evidence="3">SPOR domain-containing protein</fullName>
    </recommendedName>
</protein>
<dbReference type="Proteomes" id="UP000076486">
    <property type="component" value="Unassembled WGS sequence"/>
</dbReference>
<dbReference type="RefSeq" id="WP_063366984.1">
    <property type="nucleotide sequence ID" value="NZ_AUYC01000015.1"/>
</dbReference>
<organism evidence="1 2">
    <name type="scientific">Pseudoalteromonas luteoviolacea CPMOR-1</name>
    <dbReference type="NCBI Taxonomy" id="1365248"/>
    <lineage>
        <taxon>Bacteria</taxon>
        <taxon>Pseudomonadati</taxon>
        <taxon>Pseudomonadota</taxon>
        <taxon>Gammaproteobacteria</taxon>
        <taxon>Alteromonadales</taxon>
        <taxon>Pseudoalteromonadaceae</taxon>
        <taxon>Pseudoalteromonas</taxon>
    </lineage>
</organism>
<evidence type="ECO:0008006" key="3">
    <source>
        <dbReference type="Google" id="ProtNLM"/>
    </source>
</evidence>
<comment type="caution">
    <text evidence="1">The sequence shown here is derived from an EMBL/GenBank/DDBJ whole genome shotgun (WGS) entry which is preliminary data.</text>
</comment>
<gene>
    <name evidence="1" type="ORF">N473_11790</name>
</gene>
<dbReference type="EMBL" id="AUYC01000015">
    <property type="protein sequence ID" value="KZN65701.1"/>
    <property type="molecule type" value="Genomic_DNA"/>
</dbReference>
<evidence type="ECO:0000313" key="1">
    <source>
        <dbReference type="EMBL" id="KZN65701.1"/>
    </source>
</evidence>
<sequence length="211" mass="23350">MPLKFVVPTFASIFIMVNLVGCASTELSLDEKLAQQEAIHAHKAMLASYKENRASIERLADMEADLTQLLELLSTQAEVSDIHSHLQPAQTVVTHTTDPSIKTDIPNTVDAPSLASGVIDAPNMIMPDFVLGMHLRQENAQSQVAVVQARVDLIRQNYPLVFSHITARVSERDPKRNLFYVTANGFTSVQEAKVFCKAMSSITRRCSELKN</sequence>
<evidence type="ECO:0000313" key="2">
    <source>
        <dbReference type="Proteomes" id="UP000076486"/>
    </source>
</evidence>
<dbReference type="PATRIC" id="fig|1365248.3.peg.1044"/>
<proteinExistence type="predicted"/>